<dbReference type="InterPro" id="IPR003960">
    <property type="entry name" value="ATPase_AAA_CS"/>
</dbReference>
<evidence type="ECO:0000256" key="8">
    <source>
        <dbReference type="RuleBase" id="RU003651"/>
    </source>
</evidence>
<feature type="compositionally biased region" description="Basic and acidic residues" evidence="9">
    <location>
        <begin position="472"/>
        <end position="504"/>
    </location>
</feature>
<comment type="similarity">
    <text evidence="2">Belongs to the AAA ATPase family. BCS1 subfamily.</text>
</comment>
<dbReference type="SUPFAM" id="SSF52540">
    <property type="entry name" value="P-loop containing nucleoside triphosphate hydrolases"/>
    <property type="match status" value="1"/>
</dbReference>
<dbReference type="CDD" id="cd19510">
    <property type="entry name" value="RecA-like_BCS1"/>
    <property type="match status" value="1"/>
</dbReference>
<evidence type="ECO:0000256" key="3">
    <source>
        <dbReference type="ARBA" id="ARBA00022741"/>
    </source>
</evidence>
<dbReference type="GO" id="GO:0005524">
    <property type="term" value="F:ATP binding"/>
    <property type="evidence" value="ECO:0007669"/>
    <property type="project" value="UniProtKB-KW"/>
</dbReference>
<evidence type="ECO:0000256" key="4">
    <source>
        <dbReference type="ARBA" id="ARBA00022801"/>
    </source>
</evidence>
<dbReference type="InterPro" id="IPR027417">
    <property type="entry name" value="P-loop_NTPase"/>
</dbReference>
<dbReference type="PANTHER" id="PTHR23070">
    <property type="entry name" value="BCS1 AAA-TYPE ATPASE"/>
    <property type="match status" value="1"/>
</dbReference>
<dbReference type="InterPro" id="IPR050747">
    <property type="entry name" value="Mitochondrial_chaperone_BCS1"/>
</dbReference>
<protein>
    <submittedName>
        <fullName evidence="11">Adenosinetriphosphatase</fullName>
        <ecNumber evidence="11">3.6.1.3</ecNumber>
    </submittedName>
</protein>
<feature type="region of interest" description="Disordered" evidence="9">
    <location>
        <begin position="317"/>
        <end position="350"/>
    </location>
</feature>
<dbReference type="FunFam" id="3.40.50.300:FF:001122">
    <property type="entry name" value="AAA-ATPase ASD, mitochondrial"/>
    <property type="match status" value="1"/>
</dbReference>
<keyword evidence="3 8" id="KW-0547">Nucleotide-binding</keyword>
<dbReference type="Gene3D" id="6.10.280.40">
    <property type="match status" value="1"/>
</dbReference>
<dbReference type="Pfam" id="PF14363">
    <property type="entry name" value="AAA_assoc"/>
    <property type="match status" value="1"/>
</dbReference>
<evidence type="ECO:0000256" key="5">
    <source>
        <dbReference type="ARBA" id="ARBA00022840"/>
    </source>
</evidence>
<proteinExistence type="inferred from homology"/>
<reference evidence="11" key="2">
    <citation type="submission" date="2020-07" db="EMBL/GenBank/DDBJ databases">
        <authorList>
            <person name="Vera ALvarez R."/>
            <person name="Arias-Moreno D.M."/>
            <person name="Jimenez-Jacinto V."/>
            <person name="Jimenez-Bremont J.F."/>
            <person name="Swaminathan K."/>
            <person name="Moose S.P."/>
            <person name="Guerrero-Gonzalez M.L."/>
            <person name="Marino-Ramirez L."/>
            <person name="Landsman D."/>
            <person name="Rodriguez-Kessler M."/>
            <person name="Delgado-Sanchez P."/>
        </authorList>
    </citation>
    <scope>NUCLEOTIDE SEQUENCE</scope>
    <source>
        <tissue evidence="11">Cladode</tissue>
    </source>
</reference>
<keyword evidence="4 11" id="KW-0378">Hydrolase</keyword>
<dbReference type="Pfam" id="PF25568">
    <property type="entry name" value="AAA_lid_At3g28540"/>
    <property type="match status" value="1"/>
</dbReference>
<dbReference type="EC" id="3.6.1.3" evidence="11"/>
<dbReference type="PROSITE" id="PS00674">
    <property type="entry name" value="AAA"/>
    <property type="match status" value="1"/>
</dbReference>
<dbReference type="Pfam" id="PF00004">
    <property type="entry name" value="AAA"/>
    <property type="match status" value="2"/>
</dbReference>
<dbReference type="InterPro" id="IPR058017">
    <property type="entry name" value="At3g28540-like_C"/>
</dbReference>
<dbReference type="InterPro" id="IPR003593">
    <property type="entry name" value="AAA+_ATPase"/>
</dbReference>
<keyword evidence="5 8" id="KW-0067">ATP-binding</keyword>
<dbReference type="SMART" id="SM00382">
    <property type="entry name" value="AAA"/>
    <property type="match status" value="1"/>
</dbReference>
<feature type="compositionally biased region" description="Acidic residues" evidence="9">
    <location>
        <begin position="326"/>
        <end position="337"/>
    </location>
</feature>
<evidence type="ECO:0000256" key="9">
    <source>
        <dbReference type="SAM" id="MobiDB-lite"/>
    </source>
</evidence>
<dbReference type="GO" id="GO:0006950">
    <property type="term" value="P:response to stress"/>
    <property type="evidence" value="ECO:0007669"/>
    <property type="project" value="UniProtKB-ARBA"/>
</dbReference>
<comment type="catalytic activity">
    <reaction evidence="7">
        <text>ATP + H2O = ADP + phosphate + H(+)</text>
        <dbReference type="Rhea" id="RHEA:13065"/>
        <dbReference type="ChEBI" id="CHEBI:15377"/>
        <dbReference type="ChEBI" id="CHEBI:15378"/>
        <dbReference type="ChEBI" id="CHEBI:30616"/>
        <dbReference type="ChEBI" id="CHEBI:43474"/>
        <dbReference type="ChEBI" id="CHEBI:456216"/>
    </reaction>
</comment>
<reference evidence="11" key="1">
    <citation type="journal article" date="2013" name="J. Plant Res.">
        <title>Effect of fungi and light on seed germination of three Opuntia species from semiarid lands of central Mexico.</title>
        <authorList>
            <person name="Delgado-Sanchez P."/>
            <person name="Jimenez-Bremont J.F."/>
            <person name="Guerrero-Gonzalez Mde L."/>
            <person name="Flores J."/>
        </authorList>
    </citation>
    <scope>NUCLEOTIDE SEQUENCE</scope>
    <source>
        <tissue evidence="11">Cladode</tissue>
    </source>
</reference>
<dbReference type="EMBL" id="GISG01091266">
    <property type="protein sequence ID" value="MBA4634485.1"/>
    <property type="molecule type" value="Transcribed_RNA"/>
</dbReference>
<sequence>MMMDTKDMFMRLGSLIATIMFIKAMFEQYIPYRWRRSIPTFLQRYGDRLVRFFSPYLQITFDEYTGEWFHRSKVYATIQTYLSENTSRKARRLKATHFYGDGKDLVLGLADNELVSDEFRGVTVWWKSGKHISTSQTIRHYPGADEKRYYRLTFHNRHRELITESYLKHILEAGKEITIKKRQRKLFTNVKESSSYSHGGRSWSHVEFTHPASFDTIALEPTKKQAIMNDLLHFSKAKDYYAKIGKPWKRGYLLFGPPGTGKSTMIAAMANLLEYDIYDLELTAVMDNTQLRRLLIDITGKSIIVIEDIDCSLDLTGQRSKKKDEDSEDSSTENDENDPAKKKSKKSGKETKESKVTLSGLLNFIDGIWSACGGERIIVFTTNHIEKLDPALIRRGRMDMHIELSYCCYEAFKMLARNYLDVDSHPLFNTIRRLLEETKMTPADVAENLMPKSLQIDVDACLENLVTALEKSKEEDRLKAEEEEREKEKAKPEAKEENKVKENQEASGAVEN</sequence>
<evidence type="ECO:0000256" key="1">
    <source>
        <dbReference type="ARBA" id="ARBA00001946"/>
    </source>
</evidence>
<organism evidence="11">
    <name type="scientific">Opuntia streptacantha</name>
    <name type="common">Prickly pear cactus</name>
    <name type="synonym">Opuntia cardona</name>
    <dbReference type="NCBI Taxonomy" id="393608"/>
    <lineage>
        <taxon>Eukaryota</taxon>
        <taxon>Viridiplantae</taxon>
        <taxon>Streptophyta</taxon>
        <taxon>Embryophyta</taxon>
        <taxon>Tracheophyta</taxon>
        <taxon>Spermatophyta</taxon>
        <taxon>Magnoliopsida</taxon>
        <taxon>eudicotyledons</taxon>
        <taxon>Gunneridae</taxon>
        <taxon>Pentapetalae</taxon>
        <taxon>Caryophyllales</taxon>
        <taxon>Cactineae</taxon>
        <taxon>Cactaceae</taxon>
        <taxon>Opuntioideae</taxon>
        <taxon>Opuntia</taxon>
    </lineage>
</organism>
<dbReference type="InterPro" id="IPR025753">
    <property type="entry name" value="AAA_N_dom"/>
</dbReference>
<evidence type="ECO:0000259" key="10">
    <source>
        <dbReference type="SMART" id="SM00382"/>
    </source>
</evidence>
<dbReference type="GO" id="GO:0016887">
    <property type="term" value="F:ATP hydrolysis activity"/>
    <property type="evidence" value="ECO:0007669"/>
    <property type="project" value="InterPro"/>
</dbReference>
<dbReference type="AlphaFoldDB" id="A0A7C9DA59"/>
<feature type="domain" description="AAA+ ATPase" evidence="10">
    <location>
        <begin position="248"/>
        <end position="408"/>
    </location>
</feature>
<name>A0A7C9DA59_OPUST</name>
<comment type="cofactor">
    <cofactor evidence="1">
        <name>Mg(2+)</name>
        <dbReference type="ChEBI" id="CHEBI:18420"/>
    </cofactor>
</comment>
<accession>A0A7C9DA59</accession>
<dbReference type="Gene3D" id="3.40.50.300">
    <property type="entry name" value="P-loop containing nucleotide triphosphate hydrolases"/>
    <property type="match status" value="1"/>
</dbReference>
<evidence type="ECO:0000256" key="7">
    <source>
        <dbReference type="ARBA" id="ARBA00049360"/>
    </source>
</evidence>
<keyword evidence="6" id="KW-0460">Magnesium</keyword>
<evidence type="ECO:0000256" key="2">
    <source>
        <dbReference type="ARBA" id="ARBA00007448"/>
    </source>
</evidence>
<evidence type="ECO:0000256" key="6">
    <source>
        <dbReference type="ARBA" id="ARBA00022842"/>
    </source>
</evidence>
<feature type="region of interest" description="Disordered" evidence="9">
    <location>
        <begin position="472"/>
        <end position="512"/>
    </location>
</feature>
<evidence type="ECO:0000313" key="11">
    <source>
        <dbReference type="EMBL" id="MBA4634485.1"/>
    </source>
</evidence>
<dbReference type="InterPro" id="IPR003959">
    <property type="entry name" value="ATPase_AAA_core"/>
</dbReference>